<feature type="non-terminal residue" evidence="1">
    <location>
        <position position="267"/>
    </location>
</feature>
<protein>
    <submittedName>
        <fullName evidence="1">Uncharacterized protein</fullName>
    </submittedName>
</protein>
<organism evidence="1 2">
    <name type="scientific">Polarella glacialis</name>
    <name type="common">Dinoflagellate</name>
    <dbReference type="NCBI Taxonomy" id="89957"/>
    <lineage>
        <taxon>Eukaryota</taxon>
        <taxon>Sar</taxon>
        <taxon>Alveolata</taxon>
        <taxon>Dinophyceae</taxon>
        <taxon>Suessiales</taxon>
        <taxon>Suessiaceae</taxon>
        <taxon>Polarella</taxon>
    </lineage>
</organism>
<dbReference type="Proteomes" id="UP000626109">
    <property type="component" value="Unassembled WGS sequence"/>
</dbReference>
<gene>
    <name evidence="1" type="ORF">PGLA2088_LOCUS51510</name>
</gene>
<name>A0A813M8I8_POLGL</name>
<accession>A0A813M8I8</accession>
<comment type="caution">
    <text evidence="1">The sequence shown here is derived from an EMBL/GenBank/DDBJ whole genome shotgun (WGS) entry which is preliminary data.</text>
</comment>
<reference evidence="1" key="1">
    <citation type="submission" date="2021-02" db="EMBL/GenBank/DDBJ databases">
        <authorList>
            <person name="Dougan E. K."/>
            <person name="Rhodes N."/>
            <person name="Thang M."/>
            <person name="Chan C."/>
        </authorList>
    </citation>
    <scope>NUCLEOTIDE SEQUENCE</scope>
</reference>
<sequence>MDLKPSSLAHPWLYTRHPLEVCGTELPSLKCGRGRQKQICRLASPPDCSRLEEGSVWQRPLGGPSGCGLIALSVDDRPTFRHSQTQTAFGISQAKELMSYEEFQSSLMKEVELSTWLKKTVGRQLKQGNNMQSVRQRNSDYIGVKVALSVLAILFILSISEGMVEDTSFSWGFQTICSITKKQYGGDSPVQGLDISKMSRSQVELWMQGPPENSASYFSDEQTRQLLYLDLERAVFCNQILMKDDCVLPNTTASVWDQRASLRQIDQ</sequence>
<dbReference type="AlphaFoldDB" id="A0A813M8I8"/>
<evidence type="ECO:0000313" key="2">
    <source>
        <dbReference type="Proteomes" id="UP000626109"/>
    </source>
</evidence>
<evidence type="ECO:0000313" key="1">
    <source>
        <dbReference type="EMBL" id="CAE8743658.1"/>
    </source>
</evidence>
<proteinExistence type="predicted"/>
<dbReference type="EMBL" id="CAJNNW010037663">
    <property type="protein sequence ID" value="CAE8743658.1"/>
    <property type="molecule type" value="Genomic_DNA"/>
</dbReference>